<sequence>MTIRRIALYATLLAFTAVFVIPLVWMVLTSFKTYPAAQQSPPTWLPDPASTYGYGRLFEAGSQNPVLRWFANSMLAATLHAVLVLATASTAAYALARMRFRGRGAVFGLIVATLFVPPATLIIPSFLIVDTIGWLDTLTVLVVPTAASAFGVFFLRQFFLSLPRELEEAAILDGANQWQVFVKVVLPLSRPALATLLVLSFLTNWNDFLWPVFTLFSADHLTLPAGLGLLQGAYVTDYPVVMAGAVLASVPALVLFVLAQRYVIEGVSRSGLKG</sequence>
<organism evidence="9 10">
    <name type="scientific">Dactylosporangium cerinum</name>
    <dbReference type="NCBI Taxonomy" id="1434730"/>
    <lineage>
        <taxon>Bacteria</taxon>
        <taxon>Bacillati</taxon>
        <taxon>Actinomycetota</taxon>
        <taxon>Actinomycetes</taxon>
        <taxon>Micromonosporales</taxon>
        <taxon>Micromonosporaceae</taxon>
        <taxon>Dactylosporangium</taxon>
    </lineage>
</organism>
<dbReference type="RefSeq" id="WP_380124860.1">
    <property type="nucleotide sequence ID" value="NZ_JBHSIU010000066.1"/>
</dbReference>
<proteinExistence type="inferred from homology"/>
<dbReference type="Pfam" id="PF00528">
    <property type="entry name" value="BPD_transp_1"/>
    <property type="match status" value="1"/>
</dbReference>
<keyword evidence="10" id="KW-1185">Reference proteome</keyword>
<feature type="transmembrane region" description="Helical" evidence="7">
    <location>
        <begin position="7"/>
        <end position="28"/>
    </location>
</feature>
<evidence type="ECO:0000256" key="5">
    <source>
        <dbReference type="ARBA" id="ARBA00022989"/>
    </source>
</evidence>
<dbReference type="PROSITE" id="PS50928">
    <property type="entry name" value="ABC_TM1"/>
    <property type="match status" value="1"/>
</dbReference>
<comment type="subcellular location">
    <subcellularLocation>
        <location evidence="1 7">Cell membrane</location>
        <topology evidence="1 7">Multi-pass membrane protein</topology>
    </subcellularLocation>
</comment>
<evidence type="ECO:0000256" key="7">
    <source>
        <dbReference type="RuleBase" id="RU363032"/>
    </source>
</evidence>
<dbReference type="Gene3D" id="1.10.3720.10">
    <property type="entry name" value="MetI-like"/>
    <property type="match status" value="1"/>
</dbReference>
<reference evidence="10" key="1">
    <citation type="journal article" date="2019" name="Int. J. Syst. Evol. Microbiol.">
        <title>The Global Catalogue of Microorganisms (GCM) 10K type strain sequencing project: providing services to taxonomists for standard genome sequencing and annotation.</title>
        <authorList>
            <consortium name="The Broad Institute Genomics Platform"/>
            <consortium name="The Broad Institute Genome Sequencing Center for Infectious Disease"/>
            <person name="Wu L."/>
            <person name="Ma J."/>
        </authorList>
    </citation>
    <scope>NUCLEOTIDE SEQUENCE [LARGE SCALE GENOMIC DNA]</scope>
    <source>
        <strain evidence="10">CGMCC 4.7152</strain>
    </source>
</reference>
<evidence type="ECO:0000313" key="9">
    <source>
        <dbReference type="EMBL" id="MFC5004715.1"/>
    </source>
</evidence>
<gene>
    <name evidence="9" type="ORF">ACFPIJ_43680</name>
</gene>
<feature type="transmembrane region" description="Helical" evidence="7">
    <location>
        <begin position="107"/>
        <end position="128"/>
    </location>
</feature>
<name>A0ABV9W9S8_9ACTN</name>
<keyword evidence="4 7" id="KW-0812">Transmembrane</keyword>
<accession>A0ABV9W9S8</accession>
<dbReference type="PANTHER" id="PTHR43744:SF12">
    <property type="entry name" value="ABC TRANSPORTER PERMEASE PROTEIN MG189-RELATED"/>
    <property type="match status" value="1"/>
</dbReference>
<dbReference type="CDD" id="cd06261">
    <property type="entry name" value="TM_PBP2"/>
    <property type="match status" value="1"/>
</dbReference>
<feature type="transmembrane region" description="Helical" evidence="7">
    <location>
        <begin position="238"/>
        <end position="259"/>
    </location>
</feature>
<feature type="transmembrane region" description="Helical" evidence="7">
    <location>
        <begin position="74"/>
        <end position="95"/>
    </location>
</feature>
<evidence type="ECO:0000256" key="6">
    <source>
        <dbReference type="ARBA" id="ARBA00023136"/>
    </source>
</evidence>
<dbReference type="Proteomes" id="UP001595912">
    <property type="component" value="Unassembled WGS sequence"/>
</dbReference>
<keyword evidence="2 7" id="KW-0813">Transport</keyword>
<protein>
    <submittedName>
        <fullName evidence="9">Carbohydrate ABC transporter permease</fullName>
    </submittedName>
</protein>
<evidence type="ECO:0000313" key="10">
    <source>
        <dbReference type="Proteomes" id="UP001595912"/>
    </source>
</evidence>
<keyword evidence="5 7" id="KW-1133">Transmembrane helix</keyword>
<keyword evidence="3" id="KW-1003">Cell membrane</keyword>
<evidence type="ECO:0000256" key="3">
    <source>
        <dbReference type="ARBA" id="ARBA00022475"/>
    </source>
</evidence>
<keyword evidence="6 7" id="KW-0472">Membrane</keyword>
<dbReference type="InterPro" id="IPR035906">
    <property type="entry name" value="MetI-like_sf"/>
</dbReference>
<dbReference type="EMBL" id="JBHSIU010000066">
    <property type="protein sequence ID" value="MFC5004715.1"/>
    <property type="molecule type" value="Genomic_DNA"/>
</dbReference>
<evidence type="ECO:0000256" key="2">
    <source>
        <dbReference type="ARBA" id="ARBA00022448"/>
    </source>
</evidence>
<evidence type="ECO:0000256" key="1">
    <source>
        <dbReference type="ARBA" id="ARBA00004651"/>
    </source>
</evidence>
<comment type="similarity">
    <text evidence="7">Belongs to the binding-protein-dependent transport system permease family.</text>
</comment>
<dbReference type="PANTHER" id="PTHR43744">
    <property type="entry name" value="ABC TRANSPORTER PERMEASE PROTEIN MG189-RELATED-RELATED"/>
    <property type="match status" value="1"/>
</dbReference>
<evidence type="ECO:0000256" key="4">
    <source>
        <dbReference type="ARBA" id="ARBA00022692"/>
    </source>
</evidence>
<dbReference type="InterPro" id="IPR000515">
    <property type="entry name" value="MetI-like"/>
</dbReference>
<comment type="caution">
    <text evidence="9">The sequence shown here is derived from an EMBL/GenBank/DDBJ whole genome shotgun (WGS) entry which is preliminary data.</text>
</comment>
<dbReference type="SUPFAM" id="SSF161098">
    <property type="entry name" value="MetI-like"/>
    <property type="match status" value="1"/>
</dbReference>
<feature type="domain" description="ABC transmembrane type-1" evidence="8">
    <location>
        <begin position="70"/>
        <end position="259"/>
    </location>
</feature>
<feature type="transmembrane region" description="Helical" evidence="7">
    <location>
        <begin position="134"/>
        <end position="155"/>
    </location>
</feature>
<evidence type="ECO:0000259" key="8">
    <source>
        <dbReference type="PROSITE" id="PS50928"/>
    </source>
</evidence>